<dbReference type="Proteomes" id="UP001162164">
    <property type="component" value="Unassembled WGS sequence"/>
</dbReference>
<gene>
    <name evidence="1" type="ORF">NQ317_006270</name>
</gene>
<evidence type="ECO:0000313" key="2">
    <source>
        <dbReference type="Proteomes" id="UP001162164"/>
    </source>
</evidence>
<dbReference type="EMBL" id="JAPWTJ010002059">
    <property type="protein sequence ID" value="KAJ8968116.1"/>
    <property type="molecule type" value="Genomic_DNA"/>
</dbReference>
<organism evidence="1 2">
    <name type="scientific">Molorchus minor</name>
    <dbReference type="NCBI Taxonomy" id="1323400"/>
    <lineage>
        <taxon>Eukaryota</taxon>
        <taxon>Metazoa</taxon>
        <taxon>Ecdysozoa</taxon>
        <taxon>Arthropoda</taxon>
        <taxon>Hexapoda</taxon>
        <taxon>Insecta</taxon>
        <taxon>Pterygota</taxon>
        <taxon>Neoptera</taxon>
        <taxon>Endopterygota</taxon>
        <taxon>Coleoptera</taxon>
        <taxon>Polyphaga</taxon>
        <taxon>Cucujiformia</taxon>
        <taxon>Chrysomeloidea</taxon>
        <taxon>Cerambycidae</taxon>
        <taxon>Lamiinae</taxon>
        <taxon>Monochamini</taxon>
        <taxon>Molorchus</taxon>
    </lineage>
</organism>
<evidence type="ECO:0008006" key="3">
    <source>
        <dbReference type="Google" id="ProtNLM"/>
    </source>
</evidence>
<sequence length="89" mass="9742">MHACLIIILSENIGHKTIDVPGMPNAPEPFYRTTKASLKIMLSVRVLGTARDVPAARPSKSLDQLTAPGLILVVHLPIDELPVFRFEAQ</sequence>
<proteinExistence type="predicted"/>
<protein>
    <recommendedName>
        <fullName evidence="3">Cytochrome P450</fullName>
    </recommendedName>
</protein>
<reference evidence="1" key="1">
    <citation type="journal article" date="2023" name="Insect Mol. Biol.">
        <title>Genome sequencing provides insights into the evolution of gene families encoding plant cell wall-degrading enzymes in longhorned beetles.</title>
        <authorList>
            <person name="Shin N.R."/>
            <person name="Okamura Y."/>
            <person name="Kirsch R."/>
            <person name="Pauchet Y."/>
        </authorList>
    </citation>
    <scope>NUCLEOTIDE SEQUENCE</scope>
    <source>
        <strain evidence="1">MMC_N1</strain>
    </source>
</reference>
<keyword evidence="2" id="KW-1185">Reference proteome</keyword>
<evidence type="ECO:0000313" key="1">
    <source>
        <dbReference type="EMBL" id="KAJ8968116.1"/>
    </source>
</evidence>
<name>A0ABQ9IWZ8_9CUCU</name>
<accession>A0ABQ9IWZ8</accession>
<comment type="caution">
    <text evidence="1">The sequence shown here is derived from an EMBL/GenBank/DDBJ whole genome shotgun (WGS) entry which is preliminary data.</text>
</comment>